<feature type="transmembrane region" description="Helical" evidence="7">
    <location>
        <begin position="64"/>
        <end position="86"/>
    </location>
</feature>
<feature type="transmembrane region" description="Helical" evidence="7">
    <location>
        <begin position="413"/>
        <end position="431"/>
    </location>
</feature>
<evidence type="ECO:0000256" key="1">
    <source>
        <dbReference type="ARBA" id="ARBA00004141"/>
    </source>
</evidence>
<organism evidence="8 9">
    <name type="scientific">Euplotes crassus</name>
    <dbReference type="NCBI Taxonomy" id="5936"/>
    <lineage>
        <taxon>Eukaryota</taxon>
        <taxon>Sar</taxon>
        <taxon>Alveolata</taxon>
        <taxon>Ciliophora</taxon>
        <taxon>Intramacronucleata</taxon>
        <taxon>Spirotrichea</taxon>
        <taxon>Hypotrichia</taxon>
        <taxon>Euplotida</taxon>
        <taxon>Euplotidae</taxon>
        <taxon>Moneuplotes</taxon>
    </lineage>
</organism>
<accession>A0AAD2D9Y1</accession>
<dbReference type="PANTHER" id="PTHR11706">
    <property type="entry name" value="SOLUTE CARRIER PROTEIN FAMILY 11 MEMBER"/>
    <property type="match status" value="1"/>
</dbReference>
<feature type="transmembrane region" description="Helical" evidence="7">
    <location>
        <begin position="345"/>
        <end position="369"/>
    </location>
</feature>
<dbReference type="GO" id="GO:0034755">
    <property type="term" value="P:iron ion transmembrane transport"/>
    <property type="evidence" value="ECO:0007669"/>
    <property type="project" value="TreeGrafter"/>
</dbReference>
<evidence type="ECO:0000313" key="8">
    <source>
        <dbReference type="EMBL" id="CAI2386614.1"/>
    </source>
</evidence>
<dbReference type="GO" id="GO:0005886">
    <property type="term" value="C:plasma membrane"/>
    <property type="evidence" value="ECO:0007669"/>
    <property type="project" value="TreeGrafter"/>
</dbReference>
<evidence type="ECO:0000256" key="4">
    <source>
        <dbReference type="ARBA" id="ARBA00022989"/>
    </source>
</evidence>
<protein>
    <submittedName>
        <fullName evidence="8">Uncharacterized protein</fullName>
    </submittedName>
</protein>
<name>A0AAD2D9Y1_EUPCR</name>
<evidence type="ECO:0000256" key="7">
    <source>
        <dbReference type="SAM" id="Phobius"/>
    </source>
</evidence>
<dbReference type="EMBL" id="CAMPGE010029138">
    <property type="protein sequence ID" value="CAI2386614.1"/>
    <property type="molecule type" value="Genomic_DNA"/>
</dbReference>
<gene>
    <name evidence="8" type="ORF">ECRASSUSDP1_LOCUS28236</name>
</gene>
<dbReference type="GO" id="GO:0005384">
    <property type="term" value="F:manganese ion transmembrane transporter activity"/>
    <property type="evidence" value="ECO:0007669"/>
    <property type="project" value="TreeGrafter"/>
</dbReference>
<evidence type="ECO:0000256" key="6">
    <source>
        <dbReference type="SAM" id="MobiDB-lite"/>
    </source>
</evidence>
<feature type="transmembrane region" description="Helical" evidence="7">
    <location>
        <begin position="209"/>
        <end position="230"/>
    </location>
</feature>
<sequence length="546" mass="60286">MKTSSLKKESEQSQAYDADQLLEDIDDAAKDEQTIGASTKQYDGGESDQEAQLKKHQEDAPERVPWFSFYKLWLYTGPGWLMSIAYLDPGNIEGDLLAGTHGGYGLIWTLFLATFCGLIIQILSARVGVVTGRDLAVLCREQFSKPMRYTLWVMAEIAIIGSDIQEVIGTAIAFKILFGFPIWVGSIITILDTFTFLFIHACGVRKLEAVFAVLVGTMAICFWCNMFIVLPDAGDVMGGFVPQLPEDSTGEMIGLIGAVIMPHNLFLHSALVQSRKINRHNDAKVKEANKYFSIEAGFSLFISFLINLAVISTFAYYHLQTGSDDIVLNNAHFALQDSFGTNAKYIWAIGLMAAGQSSTMTGTYAGQFVMQGFINLHVPTYVRVFITRAIAIVPAIIFAFIKYTDNLDGFLNILQAIQLPFALIPLLKFSASPKIMKGYKNHMFWNLFCILVALVLMGLNVYGLVPSTKNPWIIVGTTIGFLVYFGIIIAVLLAPVKELAPLQTEIEGSRTFSELEEEDEILSEDGKTLKKALLNNSSNIAESSSL</sequence>
<dbReference type="Pfam" id="PF01566">
    <property type="entry name" value="Nramp"/>
    <property type="match status" value="1"/>
</dbReference>
<dbReference type="PRINTS" id="PR00447">
    <property type="entry name" value="NATRESASSCMP"/>
</dbReference>
<comment type="caution">
    <text evidence="8">The sequence shown here is derived from an EMBL/GenBank/DDBJ whole genome shotgun (WGS) entry which is preliminary data.</text>
</comment>
<feature type="transmembrane region" description="Helical" evidence="7">
    <location>
        <begin position="443"/>
        <end position="465"/>
    </location>
</feature>
<dbReference type="PANTHER" id="PTHR11706:SF33">
    <property type="entry name" value="NATURAL RESISTANCE-ASSOCIATED MACROPHAGE PROTEIN 2"/>
    <property type="match status" value="1"/>
</dbReference>
<dbReference type="Proteomes" id="UP001295684">
    <property type="component" value="Unassembled WGS sequence"/>
</dbReference>
<feature type="transmembrane region" description="Helical" evidence="7">
    <location>
        <begin position="180"/>
        <end position="202"/>
    </location>
</feature>
<feature type="transmembrane region" description="Helical" evidence="7">
    <location>
        <begin position="149"/>
        <end position="174"/>
    </location>
</feature>
<proteinExistence type="predicted"/>
<evidence type="ECO:0000313" key="9">
    <source>
        <dbReference type="Proteomes" id="UP001295684"/>
    </source>
</evidence>
<feature type="transmembrane region" description="Helical" evidence="7">
    <location>
        <begin position="250"/>
        <end position="271"/>
    </location>
</feature>
<keyword evidence="5 7" id="KW-0472">Membrane</keyword>
<evidence type="ECO:0000256" key="3">
    <source>
        <dbReference type="ARBA" id="ARBA00022692"/>
    </source>
</evidence>
<comment type="subcellular location">
    <subcellularLocation>
        <location evidence="1">Membrane</location>
        <topology evidence="1">Multi-pass membrane protein</topology>
    </subcellularLocation>
</comment>
<keyword evidence="3 7" id="KW-0812">Transmembrane</keyword>
<dbReference type="AlphaFoldDB" id="A0AAD2D9Y1"/>
<dbReference type="NCBIfam" id="TIGR01197">
    <property type="entry name" value="nramp"/>
    <property type="match status" value="1"/>
</dbReference>
<feature type="transmembrane region" description="Helical" evidence="7">
    <location>
        <begin position="106"/>
        <end position="129"/>
    </location>
</feature>
<keyword evidence="9" id="KW-1185">Reference proteome</keyword>
<feature type="transmembrane region" description="Helical" evidence="7">
    <location>
        <begin position="292"/>
        <end position="317"/>
    </location>
</feature>
<feature type="transmembrane region" description="Helical" evidence="7">
    <location>
        <begin position="471"/>
        <end position="494"/>
    </location>
</feature>
<reference evidence="8" key="1">
    <citation type="submission" date="2023-07" db="EMBL/GenBank/DDBJ databases">
        <authorList>
            <consortium name="AG Swart"/>
            <person name="Singh M."/>
            <person name="Singh A."/>
            <person name="Seah K."/>
            <person name="Emmerich C."/>
        </authorList>
    </citation>
    <scope>NUCLEOTIDE SEQUENCE</scope>
    <source>
        <strain evidence="8">DP1</strain>
    </source>
</reference>
<evidence type="ECO:0000256" key="2">
    <source>
        <dbReference type="ARBA" id="ARBA00022448"/>
    </source>
</evidence>
<feature type="region of interest" description="Disordered" evidence="6">
    <location>
        <begin position="36"/>
        <end position="57"/>
    </location>
</feature>
<evidence type="ECO:0000256" key="5">
    <source>
        <dbReference type="ARBA" id="ARBA00023136"/>
    </source>
</evidence>
<feature type="transmembrane region" description="Helical" evidence="7">
    <location>
        <begin position="381"/>
        <end position="401"/>
    </location>
</feature>
<keyword evidence="2" id="KW-0813">Transport</keyword>
<dbReference type="NCBIfam" id="NF037982">
    <property type="entry name" value="Nramp_1"/>
    <property type="match status" value="1"/>
</dbReference>
<dbReference type="InterPro" id="IPR001046">
    <property type="entry name" value="NRAMP_fam"/>
</dbReference>
<dbReference type="GO" id="GO:0015086">
    <property type="term" value="F:cadmium ion transmembrane transporter activity"/>
    <property type="evidence" value="ECO:0007669"/>
    <property type="project" value="TreeGrafter"/>
</dbReference>
<keyword evidence="4 7" id="KW-1133">Transmembrane helix</keyword>